<dbReference type="AlphaFoldDB" id="A0AAD1REU0"/>
<reference evidence="2" key="1">
    <citation type="submission" date="2022-03" db="EMBL/GenBank/DDBJ databases">
        <authorList>
            <person name="Alioto T."/>
            <person name="Alioto T."/>
            <person name="Gomez Garrido J."/>
        </authorList>
    </citation>
    <scope>NUCLEOTIDE SEQUENCE</scope>
</reference>
<feature type="compositionally biased region" description="Polar residues" evidence="1">
    <location>
        <begin position="38"/>
        <end position="51"/>
    </location>
</feature>
<name>A0AAD1REU0_PELCU</name>
<evidence type="ECO:0000256" key="1">
    <source>
        <dbReference type="SAM" id="MobiDB-lite"/>
    </source>
</evidence>
<feature type="region of interest" description="Disordered" evidence="1">
    <location>
        <begin position="1"/>
        <end position="52"/>
    </location>
</feature>
<feature type="compositionally biased region" description="Basic and acidic residues" evidence="1">
    <location>
        <begin position="19"/>
        <end position="35"/>
    </location>
</feature>
<protein>
    <submittedName>
        <fullName evidence="2">Uncharacterized protein</fullName>
    </submittedName>
</protein>
<dbReference type="Proteomes" id="UP001295444">
    <property type="component" value="Chromosome 02"/>
</dbReference>
<keyword evidence="3" id="KW-1185">Reference proteome</keyword>
<feature type="compositionally biased region" description="Basic and acidic residues" evidence="1">
    <location>
        <begin position="174"/>
        <end position="193"/>
    </location>
</feature>
<feature type="region of interest" description="Disordered" evidence="1">
    <location>
        <begin position="168"/>
        <end position="209"/>
    </location>
</feature>
<evidence type="ECO:0000313" key="3">
    <source>
        <dbReference type="Proteomes" id="UP001295444"/>
    </source>
</evidence>
<feature type="compositionally biased region" description="Polar residues" evidence="1">
    <location>
        <begin position="195"/>
        <end position="209"/>
    </location>
</feature>
<dbReference type="EMBL" id="OW240913">
    <property type="protein sequence ID" value="CAH2251576.1"/>
    <property type="molecule type" value="Genomic_DNA"/>
</dbReference>
<sequence length="276" mass="30382">MGGGRKSKQFAEVAPIFRNRKDGGAMRAEDGHGYDSDSVASDTSRATTSTHLNKKDDLQHLLHEIKANMTAEFDKNLTPIKEGLIDLTHRTTAIEEQLDRTATRTTVNENAIASLQDQVPPLKCPTLLRVSALTLQSSPLTQLPEETKEALHPGMHHRLPVYARYPTVRAPGPKTERHDDHPPPYTPTEDRQTNQHRLPTNGRNTDGRNQYTIRCKPLYTGDGTALGANHKGYPEPAHHIRILATIASDTGTGLAYVNNGPLRAAEAVAPDTCYHV</sequence>
<proteinExistence type="predicted"/>
<gene>
    <name evidence="2" type="ORF">PECUL_23A003763</name>
</gene>
<organism evidence="2 3">
    <name type="scientific">Pelobates cultripes</name>
    <name type="common">Western spadefoot toad</name>
    <dbReference type="NCBI Taxonomy" id="61616"/>
    <lineage>
        <taxon>Eukaryota</taxon>
        <taxon>Metazoa</taxon>
        <taxon>Chordata</taxon>
        <taxon>Craniata</taxon>
        <taxon>Vertebrata</taxon>
        <taxon>Euteleostomi</taxon>
        <taxon>Amphibia</taxon>
        <taxon>Batrachia</taxon>
        <taxon>Anura</taxon>
        <taxon>Pelobatoidea</taxon>
        <taxon>Pelobatidae</taxon>
        <taxon>Pelobates</taxon>
    </lineage>
</organism>
<accession>A0AAD1REU0</accession>
<evidence type="ECO:0000313" key="2">
    <source>
        <dbReference type="EMBL" id="CAH2251576.1"/>
    </source>
</evidence>